<name>A0A2R8B5R0_9RHOB</name>
<sequence length="197" mass="21280">MSELAILIPAAGASRRMQGADKLLMEIDGEPILRRTAAMAKATGAQVIVTLPNSGPMLPARRTALMGLSVRALEIGDYHDGMAASLRAGARAVGPVEGLMVLLPDMPDVTPEDLGKLIAVFAEDPTRPVRATAEDGTEGHPVIFPRRLFQEMSVLTGDRGGRVILDEENVRFCALSGRNAVIDLDTPEDWQAWRDRR</sequence>
<dbReference type="InterPro" id="IPR029044">
    <property type="entry name" value="Nucleotide-diphossugar_trans"/>
</dbReference>
<dbReference type="Proteomes" id="UP000244924">
    <property type="component" value="Unassembled WGS sequence"/>
</dbReference>
<accession>A0A2R8B5R0</accession>
<reference evidence="3 4" key="1">
    <citation type="submission" date="2018-03" db="EMBL/GenBank/DDBJ databases">
        <authorList>
            <person name="Keele B.F."/>
        </authorList>
    </citation>
    <scope>NUCLEOTIDE SEQUENCE [LARGE SCALE GENOMIC DNA]</scope>
    <source>
        <strain evidence="3 4">CECT 8626</strain>
    </source>
</reference>
<keyword evidence="3" id="KW-0548">Nucleotidyltransferase</keyword>
<dbReference type="EC" id="2.7.7.77" evidence="3"/>
<dbReference type="InterPro" id="IPR025877">
    <property type="entry name" value="MobA-like_NTP_Trfase"/>
</dbReference>
<organism evidence="3 4">
    <name type="scientific">Albidovulum aquaemixtae</name>
    <dbReference type="NCBI Taxonomy" id="1542388"/>
    <lineage>
        <taxon>Bacteria</taxon>
        <taxon>Pseudomonadati</taxon>
        <taxon>Pseudomonadota</taxon>
        <taxon>Alphaproteobacteria</taxon>
        <taxon>Rhodobacterales</taxon>
        <taxon>Paracoccaceae</taxon>
        <taxon>Albidovulum</taxon>
    </lineage>
</organism>
<protein>
    <submittedName>
        <fullName evidence="3">Molybdenum cofactor guanylyltransferase</fullName>
        <ecNumber evidence="3">2.7.7.77</ecNumber>
    </submittedName>
</protein>
<dbReference type="AlphaFoldDB" id="A0A2R8B5R0"/>
<dbReference type="Pfam" id="PF12804">
    <property type="entry name" value="NTP_transf_3"/>
    <property type="match status" value="1"/>
</dbReference>
<dbReference type="Gene3D" id="3.90.550.10">
    <property type="entry name" value="Spore Coat Polysaccharide Biosynthesis Protein SpsA, Chain A"/>
    <property type="match status" value="1"/>
</dbReference>
<keyword evidence="3" id="KW-0808">Transferase</keyword>
<proteinExistence type="predicted"/>
<dbReference type="GO" id="GO:0061603">
    <property type="term" value="F:molybdenum cofactor guanylyltransferase activity"/>
    <property type="evidence" value="ECO:0007669"/>
    <property type="project" value="UniProtKB-EC"/>
</dbReference>
<feature type="domain" description="MobA-like NTP transferase" evidence="2">
    <location>
        <begin position="7"/>
        <end position="167"/>
    </location>
</feature>
<evidence type="ECO:0000313" key="4">
    <source>
        <dbReference type="Proteomes" id="UP000244924"/>
    </source>
</evidence>
<gene>
    <name evidence="3" type="primary">mobA_1</name>
    <name evidence="3" type="ORF">DEA8626_01390</name>
</gene>
<evidence type="ECO:0000259" key="2">
    <source>
        <dbReference type="Pfam" id="PF12804"/>
    </source>
</evidence>
<dbReference type="EMBL" id="OMOQ01000001">
    <property type="protein sequence ID" value="SPH17863.1"/>
    <property type="molecule type" value="Genomic_DNA"/>
</dbReference>
<dbReference type="PANTHER" id="PTHR43777">
    <property type="entry name" value="MOLYBDENUM COFACTOR CYTIDYLYLTRANSFERASE"/>
    <property type="match status" value="1"/>
</dbReference>
<dbReference type="OrthoDB" id="9779263at2"/>
<evidence type="ECO:0000256" key="1">
    <source>
        <dbReference type="ARBA" id="ARBA00022842"/>
    </source>
</evidence>
<dbReference type="PANTHER" id="PTHR43777:SF1">
    <property type="entry name" value="MOLYBDENUM COFACTOR CYTIDYLYLTRANSFERASE"/>
    <property type="match status" value="1"/>
</dbReference>
<dbReference type="SUPFAM" id="SSF53448">
    <property type="entry name" value="Nucleotide-diphospho-sugar transferases"/>
    <property type="match status" value="1"/>
</dbReference>
<evidence type="ECO:0000313" key="3">
    <source>
        <dbReference type="EMBL" id="SPH17863.1"/>
    </source>
</evidence>
<dbReference type="RefSeq" id="WP_108852261.1">
    <property type="nucleotide sequence ID" value="NZ_OMOQ01000001.1"/>
</dbReference>
<dbReference type="CDD" id="cd04182">
    <property type="entry name" value="GT_2_like_f"/>
    <property type="match status" value="1"/>
</dbReference>
<keyword evidence="1" id="KW-0460">Magnesium</keyword>
<keyword evidence="4" id="KW-1185">Reference proteome</keyword>